<dbReference type="PANTHER" id="PTHR43016">
    <property type="entry name" value="PRESEQUENCE PROTEASE"/>
    <property type="match status" value="1"/>
</dbReference>
<dbReference type="InterPro" id="IPR011249">
    <property type="entry name" value="Metalloenz_LuxS/M16"/>
</dbReference>
<keyword evidence="10" id="KW-0862">Zinc</keyword>
<sequence>MRSRLAFPYISISVLIALLAVLLYPSVFTMLRARIPSAWRQSLLSRQPRTYATTASSNASITDPSAFPKPGSKLHGFTLQRTQHVPELELTAVHLQHDRTGAQYLHVARGDPNNVFAIGFKTNPPDGTGVPHILEHTTLCGSVKYPVRDPFFKMLPRSLSNFMNAFTSSDHTTYPFATTNAQDFRNLMSVYLDATLNPLLKATDFAQEGWRIGPENPLAAASKNGSDAEAAEKLVFKGVVYNEMKGQMSDASYLYYIRFHEHLIPALNNSGGDPAKITDLTYEQLKSFHAVHYHPSNAKIFTYGDMPLAEHLKEVGEQLDKFERIEIDTDIKQPIDLSMGPKTVTIKGPVDPLVPADKQHKTSLTWVVKEAEDMVERFGLSVLSSLLLDGYGSPLYTSLIESGLGSDFTPNTGFSATGRGASFSVGLTGVQESSVSAVHEAIHKTLREVHEKGFEKIKVEGILHQLELSLKHKTAHFGMGLMNRVTPDWFNGVDPFDALAWQKTVDGFKARYHAGGYLEGLLKKYYLTEKTLTFTMVPSETYAAEVVEEENQRLERKIEEASKDFPGAEAAKEHLVQRELELLEEQENGRNQDLSSLPTLHVADIPRVKPEKELRHTSMGDVQVQWREAPTNGLTYFRAVHRFENLPDELRELIPLFTEALLRLGTRTMSMEKLEELIKLRTGGINVGYHSSTSPTDLDRYEEGLVLSGYAFDRNVPAMYELMRTLLIETDFDSPEAEKRILQLLQTSAMGAIDGVAETGHAYARRYAMAGLTPEGRLREQISGLTQVQLTAALASRSEPGALRDVIDKLKILQQIAISNASSLRVALNCDPESVSTNEKMLQDFLQTLPAKINTTGLETATPQQTKFARNAKTFFPLPYQVYYSGIALRTVPYTHPSGAALQVLAQLLTHKHLHHEIREKGGAYGGGAFSQGLGGVFGFYSYRDPNPQNTLRIVEETGRWAVDREWTDRDIEEAKLSVFQGLDAPQSVADEGMTRFLAGVEWAAQQKRREQLLDVKAEDVKRVAEEYLINRAKDAATAVLGERKAWVKDGEWTLKDLGALAERVEEFEDAHSSASASAAAA</sequence>
<evidence type="ECO:0000256" key="9">
    <source>
        <dbReference type="ARBA" id="ARBA00022801"/>
    </source>
</evidence>
<dbReference type="InterPro" id="IPR013578">
    <property type="entry name" value="Peptidase_M16C_assoc"/>
</dbReference>
<dbReference type="RefSeq" id="XP_016211325.1">
    <property type="nucleotide sequence ID" value="XM_016360953.1"/>
</dbReference>
<evidence type="ECO:0000256" key="13">
    <source>
        <dbReference type="ARBA" id="ARBA00023128"/>
    </source>
</evidence>
<keyword evidence="11" id="KW-0809">Transit peptide</keyword>
<evidence type="ECO:0000256" key="1">
    <source>
        <dbReference type="ARBA" id="ARBA00001947"/>
    </source>
</evidence>
<dbReference type="FunCoup" id="A0A0D1XGX3">
    <property type="interactions" value="659"/>
</dbReference>
<keyword evidence="16" id="KW-0175">Coiled coil</keyword>
<comment type="subunit">
    <text evidence="5">Monomer and homodimer; homodimerization is induced by binding of the substrate.</text>
</comment>
<dbReference type="EMBL" id="KN847555">
    <property type="protein sequence ID" value="KIW01456.1"/>
    <property type="molecule type" value="Genomic_DNA"/>
</dbReference>
<dbReference type="InterPro" id="IPR055130">
    <property type="entry name" value="PreP_C"/>
</dbReference>
<comment type="cofactor">
    <cofactor evidence="1">
        <name>Zn(2+)</name>
        <dbReference type="ChEBI" id="CHEBI:29105"/>
    </cofactor>
</comment>
<feature type="coiled-coil region" evidence="16">
    <location>
        <begin position="544"/>
        <end position="571"/>
    </location>
</feature>
<dbReference type="FunFam" id="3.30.830.10:FF:000011">
    <property type="entry name" value="Presequence protease, mitochondrial"/>
    <property type="match status" value="1"/>
</dbReference>
<dbReference type="GO" id="GO:0046872">
    <property type="term" value="F:metal ion binding"/>
    <property type="evidence" value="ECO:0007669"/>
    <property type="project" value="UniProtKB-KW"/>
</dbReference>
<evidence type="ECO:0000256" key="15">
    <source>
        <dbReference type="ARBA" id="ARBA00045897"/>
    </source>
</evidence>
<dbReference type="GeneID" id="27315186"/>
<dbReference type="InterPro" id="IPR007863">
    <property type="entry name" value="Peptidase_M16_C"/>
</dbReference>
<comment type="subcellular location">
    <subcellularLocation>
        <location evidence="3">Mitochondrion intermembrane space</location>
    </subcellularLocation>
    <subcellularLocation>
        <location evidence="2">Mitochondrion matrix</location>
    </subcellularLocation>
</comment>
<feature type="domain" description="Peptidase M16C associated" evidence="17">
    <location>
        <begin position="536"/>
        <end position="794"/>
    </location>
</feature>
<dbReference type="Pfam" id="PF00675">
    <property type="entry name" value="Peptidase_M16"/>
    <property type="match status" value="1"/>
</dbReference>
<evidence type="ECO:0000256" key="3">
    <source>
        <dbReference type="ARBA" id="ARBA00004569"/>
    </source>
</evidence>
<keyword evidence="9" id="KW-0378">Hydrolase</keyword>
<name>A0A0D1XGX3_9PEZI</name>
<evidence type="ECO:0000256" key="10">
    <source>
        <dbReference type="ARBA" id="ARBA00022833"/>
    </source>
</evidence>
<evidence type="ECO:0000256" key="7">
    <source>
        <dbReference type="ARBA" id="ARBA00022670"/>
    </source>
</evidence>
<dbReference type="HOGENOM" id="CLU_009165_0_0_1"/>
<protein>
    <recommendedName>
        <fullName evidence="6">Presequence protease, mitochondrial</fullName>
    </recommendedName>
    <alternativeName>
        <fullName evidence="14">Pitrilysin metalloproteinase</fullName>
    </alternativeName>
</protein>
<dbReference type="Pfam" id="PF05193">
    <property type="entry name" value="Peptidase_M16_C"/>
    <property type="match status" value="1"/>
</dbReference>
<comment type="function">
    <text evidence="15">Degrades mitochondrial transit peptides after their cleavage in the intermembrane space or in the matrix, and presequence peptides; clearance of these peptides is required to keep the presequence processing machinery running. Preferentially cleaves the N-terminal side of paired basic amino acid residues. Also degrades other unstructured peptides. May function as an ATP-dependent peptidase as opposed to a metalloendopeptidase.</text>
</comment>
<accession>A0A0D1XGX3</accession>
<gene>
    <name evidence="18" type="ORF">PV09_07213</name>
</gene>
<evidence type="ECO:0000256" key="16">
    <source>
        <dbReference type="SAM" id="Coils"/>
    </source>
</evidence>
<dbReference type="InterPro" id="IPR011765">
    <property type="entry name" value="Pept_M16_N"/>
</dbReference>
<dbReference type="VEuPathDB" id="FungiDB:PV09_07213"/>
<evidence type="ECO:0000256" key="14">
    <source>
        <dbReference type="ARBA" id="ARBA00034552"/>
    </source>
</evidence>
<keyword evidence="8" id="KW-0479">Metal-binding</keyword>
<evidence type="ECO:0000256" key="12">
    <source>
        <dbReference type="ARBA" id="ARBA00023049"/>
    </source>
</evidence>
<keyword evidence="12" id="KW-0482">Metalloprotease</keyword>
<evidence type="ECO:0000313" key="19">
    <source>
        <dbReference type="Proteomes" id="UP000053259"/>
    </source>
</evidence>
<dbReference type="InParanoid" id="A0A0D1XGX3"/>
<dbReference type="GO" id="GO:0016485">
    <property type="term" value="P:protein processing"/>
    <property type="evidence" value="ECO:0007669"/>
    <property type="project" value="TreeGrafter"/>
</dbReference>
<evidence type="ECO:0000256" key="5">
    <source>
        <dbReference type="ARBA" id="ARBA00011853"/>
    </source>
</evidence>
<proteinExistence type="inferred from homology"/>
<evidence type="ECO:0000313" key="18">
    <source>
        <dbReference type="EMBL" id="KIW01456.1"/>
    </source>
</evidence>
<dbReference type="OrthoDB" id="10250783at2759"/>
<keyword evidence="19" id="KW-1185">Reference proteome</keyword>
<evidence type="ECO:0000259" key="17">
    <source>
        <dbReference type="SMART" id="SM01264"/>
    </source>
</evidence>
<dbReference type="FunFam" id="3.30.830.10:FF:000013">
    <property type="entry name" value="Mitochondrial presequence protease"/>
    <property type="match status" value="1"/>
</dbReference>
<dbReference type="SUPFAM" id="SSF63411">
    <property type="entry name" value="LuxS/MPP-like metallohydrolase"/>
    <property type="match status" value="4"/>
</dbReference>
<evidence type="ECO:0000256" key="11">
    <source>
        <dbReference type="ARBA" id="ARBA00022946"/>
    </source>
</evidence>
<evidence type="ECO:0000256" key="8">
    <source>
        <dbReference type="ARBA" id="ARBA00022723"/>
    </source>
</evidence>
<dbReference type="GO" id="GO:0005758">
    <property type="term" value="C:mitochondrial intermembrane space"/>
    <property type="evidence" value="ECO:0007669"/>
    <property type="project" value="UniProtKB-SubCell"/>
</dbReference>
<dbReference type="GO" id="GO:0004222">
    <property type="term" value="F:metalloendopeptidase activity"/>
    <property type="evidence" value="ECO:0007669"/>
    <property type="project" value="TreeGrafter"/>
</dbReference>
<dbReference type="Proteomes" id="UP000053259">
    <property type="component" value="Unassembled WGS sequence"/>
</dbReference>
<dbReference type="AlphaFoldDB" id="A0A0D1XGX3"/>
<evidence type="ECO:0000256" key="6">
    <source>
        <dbReference type="ARBA" id="ARBA00020167"/>
    </source>
</evidence>
<dbReference type="Pfam" id="PF08367">
    <property type="entry name" value="M16C_assoc"/>
    <property type="match status" value="1"/>
</dbReference>
<keyword evidence="13" id="KW-0496">Mitochondrion</keyword>
<evidence type="ECO:0000256" key="4">
    <source>
        <dbReference type="ARBA" id="ARBA00007575"/>
    </source>
</evidence>
<keyword evidence="7" id="KW-0645">Protease</keyword>
<dbReference type="SMART" id="SM01264">
    <property type="entry name" value="M16C_associated"/>
    <property type="match status" value="1"/>
</dbReference>
<dbReference type="Gene3D" id="3.30.830.10">
    <property type="entry name" value="Metalloenzyme, LuxS/M16 peptidase-like"/>
    <property type="match status" value="4"/>
</dbReference>
<organism evidence="18 19">
    <name type="scientific">Verruconis gallopava</name>
    <dbReference type="NCBI Taxonomy" id="253628"/>
    <lineage>
        <taxon>Eukaryota</taxon>
        <taxon>Fungi</taxon>
        <taxon>Dikarya</taxon>
        <taxon>Ascomycota</taxon>
        <taxon>Pezizomycotina</taxon>
        <taxon>Dothideomycetes</taxon>
        <taxon>Pleosporomycetidae</taxon>
        <taxon>Venturiales</taxon>
        <taxon>Sympoventuriaceae</taxon>
        <taxon>Verruconis</taxon>
    </lineage>
</organism>
<dbReference type="FunFam" id="3.30.830.10:FF:000009">
    <property type="entry name" value="Presequence protease, mitochondrial"/>
    <property type="match status" value="1"/>
</dbReference>
<reference evidence="18 19" key="1">
    <citation type="submission" date="2015-01" db="EMBL/GenBank/DDBJ databases">
        <title>The Genome Sequence of Ochroconis gallopava CBS43764.</title>
        <authorList>
            <consortium name="The Broad Institute Genomics Platform"/>
            <person name="Cuomo C."/>
            <person name="de Hoog S."/>
            <person name="Gorbushina A."/>
            <person name="Stielow B."/>
            <person name="Teixiera M."/>
            <person name="Abouelleil A."/>
            <person name="Chapman S.B."/>
            <person name="Priest M."/>
            <person name="Young S.K."/>
            <person name="Wortman J."/>
            <person name="Nusbaum C."/>
            <person name="Birren B."/>
        </authorList>
    </citation>
    <scope>NUCLEOTIDE SEQUENCE [LARGE SCALE GENOMIC DNA]</scope>
    <source>
        <strain evidence="18 19">CBS 43764</strain>
    </source>
</reference>
<dbReference type="PANTHER" id="PTHR43016:SF13">
    <property type="entry name" value="PRESEQUENCE PROTEASE, MITOCHONDRIAL"/>
    <property type="match status" value="1"/>
</dbReference>
<comment type="similarity">
    <text evidence="4">Belongs to the peptidase M16 family. PreP subfamily.</text>
</comment>
<dbReference type="Pfam" id="PF22516">
    <property type="entry name" value="PreP_C"/>
    <property type="match status" value="1"/>
</dbReference>
<dbReference type="STRING" id="253628.A0A0D1XGX3"/>
<evidence type="ECO:0000256" key="2">
    <source>
        <dbReference type="ARBA" id="ARBA00004305"/>
    </source>
</evidence>
<dbReference type="GO" id="GO:0005759">
    <property type="term" value="C:mitochondrial matrix"/>
    <property type="evidence" value="ECO:0007669"/>
    <property type="project" value="UniProtKB-SubCell"/>
</dbReference>